<dbReference type="AlphaFoldDB" id="A0A835GMX9"/>
<accession>A0A835GMX9</accession>
<organism evidence="1 2">
    <name type="scientific">Spodoptera exigua</name>
    <name type="common">Beet armyworm</name>
    <name type="synonym">Noctua fulgens</name>
    <dbReference type="NCBI Taxonomy" id="7107"/>
    <lineage>
        <taxon>Eukaryota</taxon>
        <taxon>Metazoa</taxon>
        <taxon>Ecdysozoa</taxon>
        <taxon>Arthropoda</taxon>
        <taxon>Hexapoda</taxon>
        <taxon>Insecta</taxon>
        <taxon>Pterygota</taxon>
        <taxon>Neoptera</taxon>
        <taxon>Endopterygota</taxon>
        <taxon>Lepidoptera</taxon>
        <taxon>Glossata</taxon>
        <taxon>Ditrysia</taxon>
        <taxon>Noctuoidea</taxon>
        <taxon>Noctuidae</taxon>
        <taxon>Amphipyrinae</taxon>
        <taxon>Spodoptera</taxon>
    </lineage>
</organism>
<gene>
    <name evidence="1" type="ORF">HW555_002674</name>
</gene>
<evidence type="ECO:0000313" key="2">
    <source>
        <dbReference type="Proteomes" id="UP000648187"/>
    </source>
</evidence>
<reference evidence="1" key="1">
    <citation type="submission" date="2020-08" db="EMBL/GenBank/DDBJ databases">
        <title>Spodoptera exigua strain:BAW_Kor-Di-RS1 Genome sequencing and assembly.</title>
        <authorList>
            <person name="Kim J."/>
            <person name="Nam H.Y."/>
            <person name="Kwon M."/>
            <person name="Choi J.H."/>
            <person name="Cho S.R."/>
            <person name="Kim G.-H."/>
        </authorList>
    </citation>
    <scope>NUCLEOTIDE SEQUENCE</scope>
    <source>
        <strain evidence="1">BAW_Kor-Di-RS1</strain>
        <tissue evidence="1">Whole-body</tissue>
    </source>
</reference>
<name>A0A835GMX9_SPOEX</name>
<sequence length="192" mass="22342">MVLEISSYKSHSTLHSIAFTQLPSMRETTHSEYYLGRCVSLSKEIIWTEHFSSEDIRGKMMIQGFLNYTEPSPKLPSCIRIKSVSSHTDMVRYNSYQFTLCFGRITLYYMAEWNYFHYYEWFLPLEMQDGMNWTMYFYRSHKSHMPSPLIEVNMSTSVNEAKGGAADFQQQTSKGKLSTSAEVLLVANERLG</sequence>
<keyword evidence="2" id="KW-1185">Reference proteome</keyword>
<protein>
    <submittedName>
        <fullName evidence="1">Uncharacterized protein</fullName>
    </submittedName>
</protein>
<proteinExistence type="predicted"/>
<comment type="caution">
    <text evidence="1">The sequence shown here is derived from an EMBL/GenBank/DDBJ whole genome shotgun (WGS) entry which is preliminary data.</text>
</comment>
<dbReference type="Proteomes" id="UP000648187">
    <property type="component" value="Unassembled WGS sequence"/>
</dbReference>
<evidence type="ECO:0000313" key="1">
    <source>
        <dbReference type="EMBL" id="KAF9421459.1"/>
    </source>
</evidence>
<dbReference type="EMBL" id="JACKWZ010000024">
    <property type="protein sequence ID" value="KAF9421459.1"/>
    <property type="molecule type" value="Genomic_DNA"/>
</dbReference>